<evidence type="ECO:0000313" key="3">
    <source>
        <dbReference type="Proteomes" id="UP000652761"/>
    </source>
</evidence>
<reference evidence="2" key="1">
    <citation type="submission" date="2017-07" db="EMBL/GenBank/DDBJ databases">
        <title>Taro Niue Genome Assembly and Annotation.</title>
        <authorList>
            <person name="Atibalentja N."/>
            <person name="Keating K."/>
            <person name="Fields C.J."/>
        </authorList>
    </citation>
    <scope>NUCLEOTIDE SEQUENCE</scope>
    <source>
        <strain evidence="2">Niue_2</strain>
        <tissue evidence="2">Leaf</tissue>
    </source>
</reference>
<comment type="caution">
    <text evidence="2">The sequence shown here is derived from an EMBL/GenBank/DDBJ whole genome shotgun (WGS) entry which is preliminary data.</text>
</comment>
<accession>A0A843W0F8</accession>
<proteinExistence type="predicted"/>
<sequence>MNGCSEILSNCFVSATKFYIIKVSCKHGLRWGTFLLRLHPGTPPTSTQAGASWLAFSNTMAVTHVLLPPSSAVKERKLQLPTRRENPYKRSDDKTH</sequence>
<name>A0A843W0F8_COLES</name>
<dbReference type="Proteomes" id="UP000652761">
    <property type="component" value="Unassembled WGS sequence"/>
</dbReference>
<dbReference type="AlphaFoldDB" id="A0A843W0F8"/>
<evidence type="ECO:0000256" key="1">
    <source>
        <dbReference type="SAM" id="MobiDB-lite"/>
    </source>
</evidence>
<gene>
    <name evidence="2" type="ORF">Taro_032980</name>
</gene>
<protein>
    <submittedName>
        <fullName evidence="2">Uncharacterized protein</fullName>
    </submittedName>
</protein>
<dbReference type="EMBL" id="NMUH01002479">
    <property type="protein sequence ID" value="MQM00238.1"/>
    <property type="molecule type" value="Genomic_DNA"/>
</dbReference>
<feature type="region of interest" description="Disordered" evidence="1">
    <location>
        <begin position="73"/>
        <end position="96"/>
    </location>
</feature>
<evidence type="ECO:0000313" key="2">
    <source>
        <dbReference type="EMBL" id="MQM00238.1"/>
    </source>
</evidence>
<organism evidence="2 3">
    <name type="scientific">Colocasia esculenta</name>
    <name type="common">Wild taro</name>
    <name type="synonym">Arum esculentum</name>
    <dbReference type="NCBI Taxonomy" id="4460"/>
    <lineage>
        <taxon>Eukaryota</taxon>
        <taxon>Viridiplantae</taxon>
        <taxon>Streptophyta</taxon>
        <taxon>Embryophyta</taxon>
        <taxon>Tracheophyta</taxon>
        <taxon>Spermatophyta</taxon>
        <taxon>Magnoliopsida</taxon>
        <taxon>Liliopsida</taxon>
        <taxon>Araceae</taxon>
        <taxon>Aroideae</taxon>
        <taxon>Colocasieae</taxon>
        <taxon>Colocasia</taxon>
    </lineage>
</organism>
<keyword evidence="3" id="KW-1185">Reference proteome</keyword>